<dbReference type="AlphaFoldDB" id="A0A397SIB2"/>
<evidence type="ECO:0000313" key="2">
    <source>
        <dbReference type="Proteomes" id="UP000265703"/>
    </source>
</evidence>
<name>A0A397SIB2_9GLOM</name>
<evidence type="ECO:0000313" key="1">
    <source>
        <dbReference type="EMBL" id="RIA83925.1"/>
    </source>
</evidence>
<reference evidence="1 2" key="1">
    <citation type="submission" date="2018-06" db="EMBL/GenBank/DDBJ databases">
        <title>Comparative genomics reveals the genomic features of Rhizophagus irregularis, R. cerebriforme, R. diaphanum and Gigaspora rosea, and their symbiotic lifestyle signature.</title>
        <authorList>
            <person name="Morin E."/>
            <person name="San Clemente H."/>
            <person name="Chen E.C.H."/>
            <person name="De La Providencia I."/>
            <person name="Hainaut M."/>
            <person name="Kuo A."/>
            <person name="Kohler A."/>
            <person name="Murat C."/>
            <person name="Tang N."/>
            <person name="Roy S."/>
            <person name="Loubradou J."/>
            <person name="Henrissat B."/>
            <person name="Grigoriev I.V."/>
            <person name="Corradi N."/>
            <person name="Roux C."/>
            <person name="Martin F.M."/>
        </authorList>
    </citation>
    <scope>NUCLEOTIDE SEQUENCE [LARGE SCALE GENOMIC DNA]</scope>
    <source>
        <strain evidence="1 2">DAOM 227022</strain>
    </source>
</reference>
<dbReference type="Proteomes" id="UP000265703">
    <property type="component" value="Unassembled WGS sequence"/>
</dbReference>
<sequence length="154" mass="17621">MNDSDTIFSDDSDDEIFTEEFLNNIPEDSDDEYLSEENFSVEDSNASTLTLEVGLTFLTWKSALIILSNGLINKRFYFQNSILTPIDSMDDNSISSANTLYVSINKQRLYYVNIQGLTKLLANPVMSQFIDLLENYTDKNQEAFELEKSQKQPI</sequence>
<protein>
    <submittedName>
        <fullName evidence="1">Uncharacterized protein</fullName>
    </submittedName>
</protein>
<dbReference type="EMBL" id="QKYT01000532">
    <property type="protein sequence ID" value="RIA83925.1"/>
    <property type="molecule type" value="Genomic_DNA"/>
</dbReference>
<dbReference type="OrthoDB" id="2444790at2759"/>
<proteinExistence type="predicted"/>
<comment type="caution">
    <text evidence="1">The sequence shown here is derived from an EMBL/GenBank/DDBJ whole genome shotgun (WGS) entry which is preliminary data.</text>
</comment>
<accession>A0A397SIB2</accession>
<organism evidence="1 2">
    <name type="scientific">Glomus cerebriforme</name>
    <dbReference type="NCBI Taxonomy" id="658196"/>
    <lineage>
        <taxon>Eukaryota</taxon>
        <taxon>Fungi</taxon>
        <taxon>Fungi incertae sedis</taxon>
        <taxon>Mucoromycota</taxon>
        <taxon>Glomeromycotina</taxon>
        <taxon>Glomeromycetes</taxon>
        <taxon>Glomerales</taxon>
        <taxon>Glomeraceae</taxon>
        <taxon>Glomus</taxon>
    </lineage>
</organism>
<gene>
    <name evidence="1" type="ORF">C1645_833048</name>
</gene>
<keyword evidence="2" id="KW-1185">Reference proteome</keyword>